<keyword evidence="7 12" id="KW-0997">Cell inner membrane</keyword>
<dbReference type="GO" id="GO:0005886">
    <property type="term" value="C:plasma membrane"/>
    <property type="evidence" value="ECO:0007669"/>
    <property type="project" value="UniProtKB-SubCell"/>
</dbReference>
<evidence type="ECO:0000256" key="4">
    <source>
        <dbReference type="ARBA" id="ARBA00016461"/>
    </source>
</evidence>
<dbReference type="Pfam" id="PF04995">
    <property type="entry name" value="CcmD"/>
    <property type="match status" value="1"/>
</dbReference>
<evidence type="ECO:0000256" key="9">
    <source>
        <dbReference type="ARBA" id="ARBA00022748"/>
    </source>
</evidence>
<accession>A0A919AM14</accession>
<evidence type="ECO:0000256" key="11">
    <source>
        <dbReference type="ARBA" id="ARBA00023136"/>
    </source>
</evidence>
<dbReference type="GO" id="GO:0015886">
    <property type="term" value="P:heme transport"/>
    <property type="evidence" value="ECO:0007669"/>
    <property type="project" value="InterPro"/>
</dbReference>
<keyword evidence="11 12" id="KW-0472">Membrane</keyword>
<feature type="transmembrane region" description="Helical" evidence="12">
    <location>
        <begin position="12"/>
        <end position="31"/>
    </location>
</feature>
<comment type="caution">
    <text evidence="13">The sequence shown here is derived from an EMBL/GenBank/DDBJ whole genome shotgun (WGS) entry which is preliminary data.</text>
</comment>
<evidence type="ECO:0000313" key="14">
    <source>
        <dbReference type="Proteomes" id="UP000630923"/>
    </source>
</evidence>
<name>A0A919AM14_9PROT</name>
<keyword evidence="6 12" id="KW-1003">Cell membrane</keyword>
<comment type="similarity">
    <text evidence="3 12">Belongs to the CcmD/CycX/HelD family.</text>
</comment>
<keyword evidence="5 12" id="KW-0813">Transport</keyword>
<sequence length="57" mass="6262">MNEIVNTGDYSGYIALSYGIVTVVLLAVAVFSKLGQQKARKEAEALKALRKSRVEDF</sequence>
<evidence type="ECO:0000256" key="10">
    <source>
        <dbReference type="ARBA" id="ARBA00022989"/>
    </source>
</evidence>
<dbReference type="Proteomes" id="UP000630923">
    <property type="component" value="Unassembled WGS sequence"/>
</dbReference>
<keyword evidence="8 12" id="KW-0812">Transmembrane</keyword>
<comment type="subcellular location">
    <subcellularLocation>
        <location evidence="2 12">Cell inner membrane</location>
        <topology evidence="2 12">Single-pass membrane protein</topology>
    </subcellularLocation>
</comment>
<evidence type="ECO:0000256" key="1">
    <source>
        <dbReference type="ARBA" id="ARBA00002442"/>
    </source>
</evidence>
<dbReference type="AlphaFoldDB" id="A0A919AM14"/>
<comment type="function">
    <text evidence="1 12">Required for the export of heme to the periplasm for the biogenesis of c-type cytochromes.</text>
</comment>
<dbReference type="GO" id="GO:0017004">
    <property type="term" value="P:cytochrome complex assembly"/>
    <property type="evidence" value="ECO:0007669"/>
    <property type="project" value="UniProtKB-KW"/>
</dbReference>
<evidence type="ECO:0000256" key="7">
    <source>
        <dbReference type="ARBA" id="ARBA00022519"/>
    </source>
</evidence>
<evidence type="ECO:0000256" key="12">
    <source>
        <dbReference type="RuleBase" id="RU363101"/>
    </source>
</evidence>
<dbReference type="InterPro" id="IPR007078">
    <property type="entry name" value="Haem_export_protD_CcmD"/>
</dbReference>
<dbReference type="EMBL" id="BNCI01000001">
    <property type="protein sequence ID" value="GHF14407.1"/>
    <property type="molecule type" value="Genomic_DNA"/>
</dbReference>
<keyword evidence="9 12" id="KW-0201">Cytochrome c-type biogenesis</keyword>
<reference evidence="13" key="1">
    <citation type="journal article" date="2014" name="Int. J. Syst. Evol. Microbiol.">
        <title>Complete genome sequence of Corynebacterium casei LMG S-19264T (=DSM 44701T), isolated from a smear-ripened cheese.</title>
        <authorList>
            <consortium name="US DOE Joint Genome Institute (JGI-PGF)"/>
            <person name="Walter F."/>
            <person name="Albersmeier A."/>
            <person name="Kalinowski J."/>
            <person name="Ruckert C."/>
        </authorList>
    </citation>
    <scope>NUCLEOTIDE SEQUENCE</scope>
    <source>
        <strain evidence="13">KCTC 42590</strain>
    </source>
</reference>
<protein>
    <recommendedName>
        <fullName evidence="4 12">Heme exporter protein D</fullName>
    </recommendedName>
</protein>
<dbReference type="NCBIfam" id="TIGR03141">
    <property type="entry name" value="cytochro_ccmD"/>
    <property type="match status" value="1"/>
</dbReference>
<proteinExistence type="inferred from homology"/>
<evidence type="ECO:0000256" key="5">
    <source>
        <dbReference type="ARBA" id="ARBA00022448"/>
    </source>
</evidence>
<evidence type="ECO:0000256" key="6">
    <source>
        <dbReference type="ARBA" id="ARBA00022475"/>
    </source>
</evidence>
<evidence type="ECO:0000256" key="3">
    <source>
        <dbReference type="ARBA" id="ARBA00008741"/>
    </source>
</evidence>
<evidence type="ECO:0000256" key="2">
    <source>
        <dbReference type="ARBA" id="ARBA00004377"/>
    </source>
</evidence>
<keyword evidence="10 12" id="KW-1133">Transmembrane helix</keyword>
<evidence type="ECO:0000256" key="8">
    <source>
        <dbReference type="ARBA" id="ARBA00022692"/>
    </source>
</evidence>
<organism evidence="13 14">
    <name type="scientific">Kordiimonas sediminis</name>
    <dbReference type="NCBI Taxonomy" id="1735581"/>
    <lineage>
        <taxon>Bacteria</taxon>
        <taxon>Pseudomonadati</taxon>
        <taxon>Pseudomonadota</taxon>
        <taxon>Alphaproteobacteria</taxon>
        <taxon>Kordiimonadales</taxon>
        <taxon>Kordiimonadaceae</taxon>
        <taxon>Kordiimonas</taxon>
    </lineage>
</organism>
<reference evidence="13" key="2">
    <citation type="submission" date="2020-09" db="EMBL/GenBank/DDBJ databases">
        <authorList>
            <person name="Sun Q."/>
            <person name="Kim S."/>
        </authorList>
    </citation>
    <scope>NUCLEOTIDE SEQUENCE</scope>
    <source>
        <strain evidence="13">KCTC 42590</strain>
    </source>
</reference>
<dbReference type="RefSeq" id="WP_191250029.1">
    <property type="nucleotide sequence ID" value="NZ_BNCI01000001.1"/>
</dbReference>
<evidence type="ECO:0000313" key="13">
    <source>
        <dbReference type="EMBL" id="GHF14407.1"/>
    </source>
</evidence>
<keyword evidence="14" id="KW-1185">Reference proteome</keyword>
<gene>
    <name evidence="13" type="ORF">GCM10017044_05620</name>
</gene>